<evidence type="ECO:0000256" key="1">
    <source>
        <dbReference type="SAM" id="Phobius"/>
    </source>
</evidence>
<keyword evidence="1" id="KW-1133">Transmembrane helix</keyword>
<feature type="transmembrane region" description="Helical" evidence="1">
    <location>
        <begin position="232"/>
        <end position="254"/>
    </location>
</feature>
<comment type="caution">
    <text evidence="2">The sequence shown here is derived from an EMBL/GenBank/DDBJ whole genome shotgun (WGS) entry which is preliminary data.</text>
</comment>
<proteinExistence type="predicted"/>
<evidence type="ECO:0000313" key="3">
    <source>
        <dbReference type="Proteomes" id="UP001238540"/>
    </source>
</evidence>
<dbReference type="Proteomes" id="UP001238540">
    <property type="component" value="Unassembled WGS sequence"/>
</dbReference>
<keyword evidence="1" id="KW-0812">Transmembrane</keyword>
<dbReference type="EMBL" id="JAUFQC010000027">
    <property type="protein sequence ID" value="MDN3612151.1"/>
    <property type="molecule type" value="Genomic_DNA"/>
</dbReference>
<accession>A0ABT8BYJ8</accession>
<protein>
    <submittedName>
        <fullName evidence="2">Uncharacterized protein</fullName>
    </submittedName>
</protein>
<keyword evidence="3" id="KW-1185">Reference proteome</keyword>
<name>A0ABT8BYJ8_9VIBR</name>
<dbReference type="RefSeq" id="WP_076588572.1">
    <property type="nucleotide sequence ID" value="NZ_JABEYA020000003.1"/>
</dbReference>
<sequence>MQINLLKRLIKNIIFGKTDDTAAGVQVAEMADARMGAMYMLASTEISKVAIISNAHYFNTFVVGIEPFEDFKDAAMGLLNKTETMTKLKNSKAGKKIAKVAEKASEMTSAAKEKIKQLLSDFFRTLLDKVGDVYGDLLHGIEWLTQVGTWLISKFAGNFSKLIPGWGHVQSASGLYSAVKQSIMKAKDLITQIYKGRGVELLGGHPSIISRTLARHSATGVLGGIKDFTMSVAGIAGATAAGIGSIISLVISILERIIKLVDFFVQRSLLSNVLERATKEWHNRSSQSSIVHDHKRFSEWFQRAVMTTPIVSALVMGSGFVGHPYRFATLLTAKGEVVSQGEFDKAVVYIEKLKSLSQQYVQEYSKSYKIDFTSSDGVVNARLNELKKGKGMLDGHEFAVRSASVVPSTP</sequence>
<evidence type="ECO:0000313" key="2">
    <source>
        <dbReference type="EMBL" id="MDN3612151.1"/>
    </source>
</evidence>
<organism evidence="2 3">
    <name type="scientific">Vibrio ostreicida</name>
    <dbReference type="NCBI Taxonomy" id="526588"/>
    <lineage>
        <taxon>Bacteria</taxon>
        <taxon>Pseudomonadati</taxon>
        <taxon>Pseudomonadota</taxon>
        <taxon>Gammaproteobacteria</taxon>
        <taxon>Vibrionales</taxon>
        <taxon>Vibrionaceae</taxon>
        <taxon>Vibrio</taxon>
    </lineage>
</organism>
<reference evidence="3" key="1">
    <citation type="journal article" date="2019" name="Int. J. Syst. Evol. Microbiol.">
        <title>The Global Catalogue of Microorganisms (GCM) 10K type strain sequencing project: providing services to taxonomists for standard genome sequencing and annotation.</title>
        <authorList>
            <consortium name="The Broad Institute Genomics Platform"/>
            <consortium name="The Broad Institute Genome Sequencing Center for Infectious Disease"/>
            <person name="Wu L."/>
            <person name="Ma J."/>
        </authorList>
    </citation>
    <scope>NUCLEOTIDE SEQUENCE [LARGE SCALE GENOMIC DNA]</scope>
    <source>
        <strain evidence="3">CECT 7398</strain>
    </source>
</reference>
<keyword evidence="1" id="KW-0472">Membrane</keyword>
<gene>
    <name evidence="2" type="ORF">QWZ16_21385</name>
</gene>